<dbReference type="InterPro" id="IPR021765">
    <property type="entry name" value="UstYa-like"/>
</dbReference>
<dbReference type="Pfam" id="PF11807">
    <property type="entry name" value="UstYa"/>
    <property type="match status" value="1"/>
</dbReference>
<comment type="caution">
    <text evidence="3">The sequence shown here is derived from an EMBL/GenBank/DDBJ whole genome shotgun (WGS) entry which is preliminary data.</text>
</comment>
<name>A0AAD4GUB5_ASPNN</name>
<dbReference type="SUPFAM" id="SSF51905">
    <property type="entry name" value="FAD/NAD(P)-binding domain"/>
    <property type="match status" value="1"/>
</dbReference>
<evidence type="ECO:0000313" key="4">
    <source>
        <dbReference type="Proteomes" id="UP001194746"/>
    </source>
</evidence>
<dbReference type="Gene3D" id="1.10.405.20">
    <property type="match status" value="1"/>
</dbReference>
<evidence type="ECO:0000313" key="3">
    <source>
        <dbReference type="EMBL" id="KAF9889526.1"/>
    </source>
</evidence>
<dbReference type="PANTHER" id="PTHR33365">
    <property type="entry name" value="YALI0B05434P"/>
    <property type="match status" value="1"/>
</dbReference>
<proteinExistence type="inferred from homology"/>
<organism evidence="3 4">
    <name type="scientific">Aspergillus nanangensis</name>
    <dbReference type="NCBI Taxonomy" id="2582783"/>
    <lineage>
        <taxon>Eukaryota</taxon>
        <taxon>Fungi</taxon>
        <taxon>Dikarya</taxon>
        <taxon>Ascomycota</taxon>
        <taxon>Pezizomycotina</taxon>
        <taxon>Eurotiomycetes</taxon>
        <taxon>Eurotiomycetidae</taxon>
        <taxon>Eurotiales</taxon>
        <taxon>Aspergillaceae</taxon>
        <taxon>Aspergillus</taxon>
        <taxon>Aspergillus subgen. Circumdati</taxon>
    </lineage>
</organism>
<dbReference type="PANTHER" id="PTHR33365:SF14">
    <property type="entry name" value="TAT PATHWAY SIGNAL SEQUENCE"/>
    <property type="match status" value="1"/>
</dbReference>
<dbReference type="InterPro" id="IPR036188">
    <property type="entry name" value="FAD/NAD-bd_sf"/>
</dbReference>
<dbReference type="Gene3D" id="3.30.70.1990">
    <property type="match status" value="1"/>
</dbReference>
<accession>A0AAD4GUB5</accession>
<feature type="transmembrane region" description="Helical" evidence="2">
    <location>
        <begin position="36"/>
        <end position="59"/>
    </location>
</feature>
<evidence type="ECO:0000256" key="2">
    <source>
        <dbReference type="SAM" id="Phobius"/>
    </source>
</evidence>
<protein>
    <submittedName>
        <fullName evidence="3">Uncharacterized protein</fullName>
    </submittedName>
</protein>
<evidence type="ECO:0000256" key="1">
    <source>
        <dbReference type="ARBA" id="ARBA00035112"/>
    </source>
</evidence>
<gene>
    <name evidence="3" type="ORF">FE257_007236</name>
</gene>
<reference evidence="3" key="2">
    <citation type="submission" date="2020-02" db="EMBL/GenBank/DDBJ databases">
        <authorList>
            <person name="Gilchrist C.L.M."/>
            <person name="Chooi Y.-H."/>
        </authorList>
    </citation>
    <scope>NUCLEOTIDE SEQUENCE</scope>
    <source>
        <strain evidence="3">MST-FP2251</strain>
    </source>
</reference>
<comment type="similarity">
    <text evidence="1">Belongs to the ustYa family.</text>
</comment>
<sequence length="761" mass="84771">MAGIKTYENGEIESEGLLAHEDGSTTPTWTISKSTLCLTIANVFVFCATLVSLVTVQFGDICSKDPSNQPFSWWSPVFDDINIPVYSTAMNGTVFAPPNMSMARENPSAENDAAWLRYEAIGTSHVTREEILKLGKDPNTVVKYDNSYWGLGEDAYMNSKYTEATYLPANTGKQIHCLNMLRRAAFAEYPGYSPSPEVNPDDDPIWWIHLGHCTDMLLQNIRCNANSEVLTFTWLDDYEKPWPDFSIMRRCRDFDALIQWQEEHALDDQKLRREFRIAGDFVTFHQNASRRQPSSMIQPDTSMFSPPLLYASAVVVLGALSPVAPQTVDYDADVAILGGGAAGTYAAIQLQRQNRSVILVEPDSSLGGHVNSYTDPPTGVSVDWGVHQYTDIHEAREFLDFLNISYIPYMSGDGPLINFDFSTGTILPETNSSDIWAASSRYNEQLEIYPYLEDGFALPDPVPDELLLNYSAFVERHGLESLVVEHSIALGDILNLPSLYVMKHCGRHLSGHNFIIPTSRNQDIYDAAQRRLASSVLLSTRVTQVERHKDPNAGVRLSLESSRGAISQVTARRLLIAFPLLERTLQSIGFDHTQEEAVLFSQLSPMGYHVSLVRIPGLQPGTIIVNMDNDDSRYHIPRLPGIYRVIADRIPGLYIVEYGSTSVLSDEAVKGGIRSALSRLRDAGVVDNGTAEPEVLAFANHCPFFPWVDAEAIGQGYYRRLYGLQGTRNTFWTGSALHVPDSSLLWRFTKALLQNVTADLG</sequence>
<dbReference type="Gene3D" id="3.50.50.60">
    <property type="entry name" value="FAD/NAD(P)-binding domain"/>
    <property type="match status" value="1"/>
</dbReference>
<keyword evidence="2" id="KW-0812">Transmembrane</keyword>
<dbReference type="EMBL" id="VCAU01000035">
    <property type="protein sequence ID" value="KAF9889526.1"/>
    <property type="molecule type" value="Genomic_DNA"/>
</dbReference>
<keyword evidence="4" id="KW-1185">Reference proteome</keyword>
<dbReference type="Pfam" id="PF13450">
    <property type="entry name" value="NAD_binding_8"/>
    <property type="match status" value="1"/>
</dbReference>
<dbReference type="AlphaFoldDB" id="A0AAD4GUB5"/>
<keyword evidence="2" id="KW-0472">Membrane</keyword>
<reference evidence="3" key="1">
    <citation type="journal article" date="2019" name="Beilstein J. Org. Chem.">
        <title>Nanangenines: drimane sesquiterpenoids as the dominant metabolite cohort of a novel Australian fungus, Aspergillus nanangensis.</title>
        <authorList>
            <person name="Lacey H.J."/>
            <person name="Gilchrist C.L.M."/>
            <person name="Crombie A."/>
            <person name="Kalaitzis J.A."/>
            <person name="Vuong D."/>
            <person name="Rutledge P.J."/>
            <person name="Turner P."/>
            <person name="Pitt J.I."/>
            <person name="Lacey E."/>
            <person name="Chooi Y.H."/>
            <person name="Piggott A.M."/>
        </authorList>
    </citation>
    <scope>NUCLEOTIDE SEQUENCE</scope>
    <source>
        <strain evidence="3">MST-FP2251</strain>
    </source>
</reference>
<keyword evidence="2" id="KW-1133">Transmembrane helix</keyword>
<dbReference type="Proteomes" id="UP001194746">
    <property type="component" value="Unassembled WGS sequence"/>
</dbReference>
<dbReference type="GO" id="GO:0043386">
    <property type="term" value="P:mycotoxin biosynthetic process"/>
    <property type="evidence" value="ECO:0007669"/>
    <property type="project" value="InterPro"/>
</dbReference>